<evidence type="ECO:0000313" key="7">
    <source>
        <dbReference type="EMBL" id="SMF37602.1"/>
    </source>
</evidence>
<dbReference type="InterPro" id="IPR046867">
    <property type="entry name" value="AldOxase/xan_DH_MoCoBD2"/>
</dbReference>
<reference evidence="8" key="1">
    <citation type="submission" date="2017-04" db="EMBL/GenBank/DDBJ databases">
        <authorList>
            <person name="Varghese N."/>
            <person name="Submissions S."/>
        </authorList>
    </citation>
    <scope>NUCLEOTIDE SEQUENCE [LARGE SCALE GENOMIC DNA]</scope>
    <source>
        <strain evidence="8">Ballard 720</strain>
    </source>
</reference>
<evidence type="ECO:0000256" key="5">
    <source>
        <dbReference type="SAM" id="MobiDB-lite"/>
    </source>
</evidence>
<dbReference type="InterPro" id="IPR001041">
    <property type="entry name" value="2Fe-2S_ferredoxin-type"/>
</dbReference>
<dbReference type="GO" id="GO:0005506">
    <property type="term" value="F:iron ion binding"/>
    <property type="evidence" value="ECO:0007669"/>
    <property type="project" value="InterPro"/>
</dbReference>
<dbReference type="InterPro" id="IPR002888">
    <property type="entry name" value="2Fe-2S-bd"/>
</dbReference>
<keyword evidence="4" id="KW-0408">Iron</keyword>
<dbReference type="InterPro" id="IPR036884">
    <property type="entry name" value="2Fe-2S-bd_dom_sf"/>
</dbReference>
<evidence type="ECO:0000259" key="6">
    <source>
        <dbReference type="PROSITE" id="PS51085"/>
    </source>
</evidence>
<protein>
    <submittedName>
        <fullName evidence="7">Xanthine dehydrogenase, molybdenum binding subunit apoprotein</fullName>
    </submittedName>
</protein>
<dbReference type="PANTHER" id="PTHR11908:SF157">
    <property type="entry name" value="XANTHINE DEHYDROGENASE SUBUNIT D-RELATED"/>
    <property type="match status" value="1"/>
</dbReference>
<dbReference type="InterPro" id="IPR000674">
    <property type="entry name" value="Ald_Oxase/Xan_DH_a/b"/>
</dbReference>
<dbReference type="Proteomes" id="UP000192911">
    <property type="component" value="Unassembled WGS sequence"/>
</dbReference>
<dbReference type="InterPro" id="IPR006058">
    <property type="entry name" value="2Fe2S_fd_BS"/>
</dbReference>
<dbReference type="SUPFAM" id="SSF54665">
    <property type="entry name" value="CO dehydrogenase molybdoprotein N-domain-like"/>
    <property type="match status" value="1"/>
</dbReference>
<dbReference type="PROSITE" id="PS00197">
    <property type="entry name" value="2FE2S_FER_1"/>
    <property type="match status" value="1"/>
</dbReference>
<dbReference type="GO" id="GO:0051537">
    <property type="term" value="F:2 iron, 2 sulfur cluster binding"/>
    <property type="evidence" value="ECO:0007669"/>
    <property type="project" value="InterPro"/>
</dbReference>
<evidence type="ECO:0000256" key="3">
    <source>
        <dbReference type="ARBA" id="ARBA00023002"/>
    </source>
</evidence>
<dbReference type="GO" id="GO:0016491">
    <property type="term" value="F:oxidoreductase activity"/>
    <property type="evidence" value="ECO:0007669"/>
    <property type="project" value="UniProtKB-KW"/>
</dbReference>
<accession>A0A1X7EPG4</accession>
<dbReference type="SUPFAM" id="SSF47741">
    <property type="entry name" value="CO dehydrogenase ISP C-domain like"/>
    <property type="match status" value="1"/>
</dbReference>
<feature type="domain" description="2Fe-2S ferredoxin-type" evidence="6">
    <location>
        <begin position="26"/>
        <end position="102"/>
    </location>
</feature>
<dbReference type="PANTHER" id="PTHR11908">
    <property type="entry name" value="XANTHINE DEHYDROGENASE"/>
    <property type="match status" value="1"/>
</dbReference>
<dbReference type="Gene3D" id="3.90.1170.50">
    <property type="entry name" value="Aldehyde oxidase/xanthine dehydrogenase, a/b hammerhead"/>
    <property type="match status" value="1"/>
</dbReference>
<dbReference type="InterPro" id="IPR008274">
    <property type="entry name" value="AldOxase/xan_DH_MoCoBD1"/>
</dbReference>
<dbReference type="PROSITE" id="PS51085">
    <property type="entry name" value="2FE2S_FER_2"/>
    <property type="match status" value="1"/>
</dbReference>
<dbReference type="Pfam" id="PF20256">
    <property type="entry name" value="MoCoBD_2"/>
    <property type="match status" value="1"/>
</dbReference>
<dbReference type="Gene3D" id="3.10.20.30">
    <property type="match status" value="1"/>
</dbReference>
<dbReference type="Pfam" id="PF00111">
    <property type="entry name" value="Fer2"/>
    <property type="match status" value="1"/>
</dbReference>
<keyword evidence="3" id="KW-0560">Oxidoreductase</keyword>
<dbReference type="InterPro" id="IPR016208">
    <property type="entry name" value="Ald_Oxase/xanthine_DH-like"/>
</dbReference>
<sequence length="943" mass="99669">MAHQLLDDPVSVRGESASGSMADSPLVDSFELNGARRRLPTDLSRRLIDHLRADLRQFGTKEGCRQGDCGSCTVLVDGEPRYACLIPLAQVAGRRVVTVEGLADGTRCGGRLQQAFLANQAVQCGFCTPGMLVAAAAAIDAGQVTDLASARDAIDGVLCRCTGYQKIVGAVAEVGCGAAARRCTTAPSDGPSVGVPLTRLDGPEKVDGSQRFGADDYPADSLVVRAVRCPHHRARFTFGDIQAFVEAHPGVHRVLTHADVPGLNLHGVATPYADQPVLPESETRHRLEAVALVVGEREAVVALDMNCFPVRWAPQPAVLSVADAVKALSPRLHADRPGNVLIEGVVHRGDAKGAMRRARYVVNATFQSSFVEHAYLEPEAGWARRVDDTVEIHSSTQAPHPHRADLARILALAPEQVRVVATAVGGGFGGKLDMTVQPLLAIAAWHVGRPVVMVLSREESMATSTKRHPGRMTSSMAADAAGRLCAVTFDGDFNTGAFASWGTAVANRVPVHAGGPYNIAHYAARARAIHTHVTPAGAFRGFGVPQTMMSQEQLIDELAIEAGIDPLEFRAMNALRPGDTLPTGQVLDDSVGLTACLDALRPVWREMRAGIAALNERAPRHVRHGVGLAAFFYGCGNTALPNPSTVRFGVRPDGTIVLHQGAVDAGQGANTVIPQIAADALGVPVDHLRFVGPDTAVTPDCGRTSASRQTFITGRAAFLAGTALRHRLLAFAGAPADARIRVDARGIVVDGRVLDLRSLPVDEHGYVLAAEESFDPPVTSLDAAGQGRPYATYAFGAQIALVAVDCESGRVRVLKVVAAHDVGRMVNPTLLEGQVEGAVAQGIGMALMEKYHPGRHNNLHDYLIPTVHDMPEVRSIFIEAPTTVGPYGAKGIGEPALVPTAAAILNGIHDAIGVRIREAPASPDVVLRALAAREELPVDRSGN</sequence>
<dbReference type="EMBL" id="FXAH01000006">
    <property type="protein sequence ID" value="SMF37602.1"/>
    <property type="molecule type" value="Genomic_DNA"/>
</dbReference>
<dbReference type="InterPro" id="IPR036856">
    <property type="entry name" value="Ald_Oxase/Xan_DH_a/b_sf"/>
</dbReference>
<dbReference type="OrthoDB" id="221297at2"/>
<dbReference type="SUPFAM" id="SSF54292">
    <property type="entry name" value="2Fe-2S ferredoxin-like"/>
    <property type="match status" value="1"/>
</dbReference>
<keyword evidence="8" id="KW-1185">Reference proteome</keyword>
<keyword evidence="2" id="KW-0479">Metal-binding</keyword>
<dbReference type="STRING" id="28094.SAMN06295900_106103"/>
<evidence type="ECO:0000256" key="4">
    <source>
        <dbReference type="ARBA" id="ARBA00023004"/>
    </source>
</evidence>
<evidence type="ECO:0000313" key="8">
    <source>
        <dbReference type="Proteomes" id="UP000192911"/>
    </source>
</evidence>
<dbReference type="Gene3D" id="1.10.150.120">
    <property type="entry name" value="[2Fe-2S]-binding domain"/>
    <property type="match status" value="1"/>
</dbReference>
<dbReference type="GeneID" id="95550484"/>
<dbReference type="RefSeq" id="WP_085227800.1">
    <property type="nucleotide sequence ID" value="NZ_BSQD01000006.1"/>
</dbReference>
<gene>
    <name evidence="7" type="ORF">SAMN06295900_106103</name>
</gene>
<dbReference type="Gene3D" id="3.30.365.10">
    <property type="entry name" value="Aldehyde oxidase/xanthine dehydrogenase, molybdopterin binding domain"/>
    <property type="match status" value="4"/>
</dbReference>
<dbReference type="SMART" id="SM01008">
    <property type="entry name" value="Ald_Xan_dh_C"/>
    <property type="match status" value="1"/>
</dbReference>
<feature type="region of interest" description="Disordered" evidence="5">
    <location>
        <begin position="1"/>
        <end position="23"/>
    </location>
</feature>
<dbReference type="InterPro" id="IPR012675">
    <property type="entry name" value="Beta-grasp_dom_sf"/>
</dbReference>
<name>A0A1X7EPG4_TRICW</name>
<evidence type="ECO:0000256" key="2">
    <source>
        <dbReference type="ARBA" id="ARBA00022723"/>
    </source>
</evidence>
<evidence type="ECO:0000256" key="1">
    <source>
        <dbReference type="ARBA" id="ARBA00006849"/>
    </source>
</evidence>
<organism evidence="7 8">
    <name type="scientific">Trinickia caryophylli</name>
    <name type="common">Paraburkholderia caryophylli</name>
    <dbReference type="NCBI Taxonomy" id="28094"/>
    <lineage>
        <taxon>Bacteria</taxon>
        <taxon>Pseudomonadati</taxon>
        <taxon>Pseudomonadota</taxon>
        <taxon>Betaproteobacteria</taxon>
        <taxon>Burkholderiales</taxon>
        <taxon>Burkholderiaceae</taxon>
        <taxon>Trinickia</taxon>
    </lineage>
</organism>
<dbReference type="InterPro" id="IPR037165">
    <property type="entry name" value="AldOxase/xan_DH_Mopterin-bd_sf"/>
</dbReference>
<dbReference type="InterPro" id="IPR036010">
    <property type="entry name" value="2Fe-2S_ferredoxin-like_sf"/>
</dbReference>
<dbReference type="AlphaFoldDB" id="A0A1X7EPG4"/>
<proteinExistence type="inferred from homology"/>
<comment type="similarity">
    <text evidence="1">Belongs to the xanthine dehydrogenase family.</text>
</comment>
<dbReference type="SUPFAM" id="SSF56003">
    <property type="entry name" value="Molybdenum cofactor-binding domain"/>
    <property type="match status" value="1"/>
</dbReference>
<dbReference type="Pfam" id="PF02738">
    <property type="entry name" value="MoCoBD_1"/>
    <property type="match status" value="1"/>
</dbReference>
<dbReference type="Pfam" id="PF01799">
    <property type="entry name" value="Fer2_2"/>
    <property type="match status" value="1"/>
</dbReference>